<reference evidence="15" key="1">
    <citation type="submission" date="2014-03" db="EMBL/GenBank/DDBJ databases">
        <title>The sialotranscriptome of Amblyomma triste, Amblyomma parvum and Amblyomma cajennense ticks, uncovered by 454-based RNA-seq.</title>
        <authorList>
            <person name="Garcia G.R."/>
            <person name="Gardinassi L.G."/>
            <person name="Ribeiro J.M."/>
            <person name="Anatriello E."/>
            <person name="Ferreira B.R."/>
            <person name="Moreira H.N."/>
            <person name="Mafra C."/>
            <person name="Olegario M.M."/>
            <person name="Szabo P.J."/>
            <person name="Miranda-Santos I.K."/>
            <person name="Maruyama S.R."/>
        </authorList>
    </citation>
    <scope>NUCLEOTIDE SEQUENCE</scope>
    <source>
        <strain evidence="15">Mato Grasso do Sul</strain>
        <tissue evidence="15">Salivary glands</tissue>
    </source>
</reference>
<proteinExistence type="evidence at transcript level"/>
<comment type="similarity">
    <text evidence="3 12">Belongs to the 5'-nucleotidase family.</text>
</comment>
<comment type="subcellular location">
    <subcellularLocation>
        <location evidence="2">Secreted</location>
    </subcellularLocation>
</comment>
<evidence type="ECO:0000313" key="15">
    <source>
        <dbReference type="EMBL" id="JAC30300.1"/>
    </source>
</evidence>
<dbReference type="CDD" id="cd07409">
    <property type="entry name" value="MPP_CD73_N"/>
    <property type="match status" value="1"/>
</dbReference>
<accession>A0A023GC89</accession>
<dbReference type="FunFam" id="3.60.21.10:FF:000020">
    <property type="entry name" value="NT5E isoform 4"/>
    <property type="match status" value="1"/>
</dbReference>
<name>A0A023GC89_AMBTT</name>
<dbReference type="FunFam" id="3.90.780.10:FF:000004">
    <property type="entry name" value="UDP-sugar hydrolase, putative"/>
    <property type="match status" value="1"/>
</dbReference>
<organism evidence="15">
    <name type="scientific">Amblyomma triste</name>
    <name type="common">Neotropical tick</name>
    <dbReference type="NCBI Taxonomy" id="251400"/>
    <lineage>
        <taxon>Eukaryota</taxon>
        <taxon>Metazoa</taxon>
        <taxon>Ecdysozoa</taxon>
        <taxon>Arthropoda</taxon>
        <taxon>Chelicerata</taxon>
        <taxon>Arachnida</taxon>
        <taxon>Acari</taxon>
        <taxon>Parasitiformes</taxon>
        <taxon>Ixodida</taxon>
        <taxon>Ixodoidea</taxon>
        <taxon>Ixodidae</taxon>
        <taxon>Amblyomminae</taxon>
        <taxon>Amblyomma</taxon>
    </lineage>
</organism>
<keyword evidence="10 12" id="KW-0378">Hydrolase</keyword>
<dbReference type="Gene3D" id="3.90.780.10">
    <property type="entry name" value="5'-Nucleotidase, C-terminal domain"/>
    <property type="match status" value="1"/>
</dbReference>
<keyword evidence="7" id="KW-0479">Metal-binding</keyword>
<dbReference type="InterPro" id="IPR008334">
    <property type="entry name" value="5'-Nucleotdase_C"/>
</dbReference>
<sequence>GGRGQPAWLSYASHTCPTQVAGLRLEPLAVMLRLICIALVSSWVHSSSADGNQQSSGGTFNMTILHTNDVHSRILESDKNGFQCTEKKRNESKCYGGVARIAQTVRELKNNTTNTLFLNAGDFFQGTLWYSILKHNIVSAVMANMSYDAVCLGNHEFDDGPEGLVPFLVKMQEANVTVLGTNLNTSTEPLFENASITLPKSKVYTYSGIKVALLGVVTTETITIARPGGVQILPEAHSINSEIEKLKKDNVSVFILVSHVGFDVDQMLADQCPDLDLIVGGHTNTFLYTDPLPVKVRPEGPYPFVHNRTDGTRCLIVQDYRFGMFLGFLQLEINETGNITKWSGNPILLSQNLTEDPTMLNNLEPYKKIVDAAVNKVVGSTKVLLEASGKLCRYKECNSVNLMADSFFDYYANRNSSVPEAWSIVNAAVINGGIGRDSIEQKPNVTLGDLLGAMPYDSDLVVMNISGYNLQQMFEYSVENFTWYPDLNGKFLQVSGARVIYNFSLPNGCRVVSLKVLCANCSVPVYEDVVANNTYSIVTTAFIANGGDGFKFDKSVTKRTDGVSAFDVYTQYFTKMSPIKTPEEGRVIVLDLPPRPNSTTTPEPTTNGTAMVMARDDWRSMRRDYMW</sequence>
<dbReference type="GO" id="GO:0005886">
    <property type="term" value="C:plasma membrane"/>
    <property type="evidence" value="ECO:0007669"/>
    <property type="project" value="TreeGrafter"/>
</dbReference>
<evidence type="ECO:0000256" key="12">
    <source>
        <dbReference type="RuleBase" id="RU362119"/>
    </source>
</evidence>
<evidence type="ECO:0000256" key="10">
    <source>
        <dbReference type="ARBA" id="ARBA00022801"/>
    </source>
</evidence>
<evidence type="ECO:0000256" key="2">
    <source>
        <dbReference type="ARBA" id="ARBA00004613"/>
    </source>
</evidence>
<dbReference type="InterPro" id="IPR029052">
    <property type="entry name" value="Metallo-depent_PP-like"/>
</dbReference>
<evidence type="ECO:0000256" key="11">
    <source>
        <dbReference type="ARBA" id="ARBA00023240"/>
    </source>
</evidence>
<evidence type="ECO:0000256" key="8">
    <source>
        <dbReference type="ARBA" id="ARBA00022729"/>
    </source>
</evidence>
<feature type="domain" description="Calcineurin-like phosphoesterase" evidence="13">
    <location>
        <begin position="62"/>
        <end position="283"/>
    </location>
</feature>
<dbReference type="SUPFAM" id="SSF55816">
    <property type="entry name" value="5'-nucleotidase (syn. UDP-sugar hydrolase), C-terminal domain"/>
    <property type="match status" value="1"/>
</dbReference>
<comment type="catalytic activity">
    <reaction evidence="1">
        <text>a ribonucleoside 5'-phosphate + H2O = a ribonucleoside + phosphate</text>
        <dbReference type="Rhea" id="RHEA:12484"/>
        <dbReference type="ChEBI" id="CHEBI:15377"/>
        <dbReference type="ChEBI" id="CHEBI:18254"/>
        <dbReference type="ChEBI" id="CHEBI:43474"/>
        <dbReference type="ChEBI" id="CHEBI:58043"/>
        <dbReference type="EC" id="3.1.3.5"/>
    </reaction>
</comment>
<dbReference type="PANTHER" id="PTHR11575">
    <property type="entry name" value="5'-NUCLEOTIDASE-RELATED"/>
    <property type="match status" value="1"/>
</dbReference>
<evidence type="ECO:0000259" key="14">
    <source>
        <dbReference type="Pfam" id="PF02872"/>
    </source>
</evidence>
<dbReference type="PROSITE" id="PS00785">
    <property type="entry name" value="5_NUCLEOTIDASE_1"/>
    <property type="match status" value="1"/>
</dbReference>
<dbReference type="Pfam" id="PF00149">
    <property type="entry name" value="Metallophos"/>
    <property type="match status" value="1"/>
</dbReference>
<dbReference type="AlphaFoldDB" id="A0A023GC89"/>
<dbReference type="PANTHER" id="PTHR11575:SF24">
    <property type="entry name" value="5'-NUCLEOTIDASE"/>
    <property type="match status" value="1"/>
</dbReference>
<dbReference type="GO" id="GO:0005576">
    <property type="term" value="C:extracellular region"/>
    <property type="evidence" value="ECO:0007669"/>
    <property type="project" value="UniProtKB-SubCell"/>
</dbReference>
<dbReference type="Gene3D" id="3.60.21.10">
    <property type="match status" value="1"/>
</dbReference>
<dbReference type="InterPro" id="IPR006146">
    <property type="entry name" value="5'-Nucleotdase_CS"/>
</dbReference>
<evidence type="ECO:0000259" key="13">
    <source>
        <dbReference type="Pfam" id="PF00149"/>
    </source>
</evidence>
<dbReference type="GO" id="GO:0046872">
    <property type="term" value="F:metal ion binding"/>
    <property type="evidence" value="ECO:0007669"/>
    <property type="project" value="UniProtKB-KW"/>
</dbReference>
<dbReference type="EMBL" id="GBBM01005118">
    <property type="protein sequence ID" value="JAC30300.1"/>
    <property type="molecule type" value="mRNA"/>
</dbReference>
<keyword evidence="6" id="KW-0800">Toxin</keyword>
<keyword evidence="4" id="KW-1201">Platelet aggregation inhibiting toxin</keyword>
<evidence type="ECO:0000256" key="7">
    <source>
        <dbReference type="ARBA" id="ARBA00022723"/>
    </source>
</evidence>
<dbReference type="PRINTS" id="PR01607">
    <property type="entry name" value="APYRASEFAMLY"/>
</dbReference>
<evidence type="ECO:0000256" key="9">
    <source>
        <dbReference type="ARBA" id="ARBA00022741"/>
    </source>
</evidence>
<dbReference type="InterPro" id="IPR004843">
    <property type="entry name" value="Calcineurin-like_PHP"/>
</dbReference>
<evidence type="ECO:0000256" key="1">
    <source>
        <dbReference type="ARBA" id="ARBA00000815"/>
    </source>
</evidence>
<keyword evidence="8" id="KW-0732">Signal</keyword>
<keyword evidence="5" id="KW-0964">Secreted</keyword>
<evidence type="ECO:0000256" key="6">
    <source>
        <dbReference type="ARBA" id="ARBA00022656"/>
    </source>
</evidence>
<feature type="non-terminal residue" evidence="15">
    <location>
        <position position="1"/>
    </location>
</feature>
<dbReference type="GO" id="GO:0000166">
    <property type="term" value="F:nucleotide binding"/>
    <property type="evidence" value="ECO:0007669"/>
    <property type="project" value="UniProtKB-KW"/>
</dbReference>
<dbReference type="GO" id="GO:0090729">
    <property type="term" value="F:toxin activity"/>
    <property type="evidence" value="ECO:0007669"/>
    <property type="project" value="UniProtKB-KW"/>
</dbReference>
<evidence type="ECO:0000256" key="3">
    <source>
        <dbReference type="ARBA" id="ARBA00006654"/>
    </source>
</evidence>
<feature type="domain" description="5'-Nucleotidase C-terminal" evidence="14">
    <location>
        <begin position="377"/>
        <end position="551"/>
    </location>
</feature>
<dbReference type="Pfam" id="PF02872">
    <property type="entry name" value="5_nucleotid_C"/>
    <property type="match status" value="1"/>
</dbReference>
<dbReference type="PROSITE" id="PS00786">
    <property type="entry name" value="5_NUCLEOTIDASE_2"/>
    <property type="match status" value="1"/>
</dbReference>
<dbReference type="GO" id="GO:0008253">
    <property type="term" value="F:5'-nucleotidase activity"/>
    <property type="evidence" value="ECO:0007669"/>
    <property type="project" value="UniProtKB-EC"/>
</dbReference>
<keyword evidence="11" id="KW-1199">Hemostasis impairing toxin</keyword>
<dbReference type="GO" id="GO:0006196">
    <property type="term" value="P:AMP catabolic process"/>
    <property type="evidence" value="ECO:0007669"/>
    <property type="project" value="TreeGrafter"/>
</dbReference>
<dbReference type="SUPFAM" id="SSF56300">
    <property type="entry name" value="Metallo-dependent phosphatases"/>
    <property type="match status" value="1"/>
</dbReference>
<evidence type="ECO:0000256" key="5">
    <source>
        <dbReference type="ARBA" id="ARBA00022525"/>
    </source>
</evidence>
<dbReference type="InterPro" id="IPR006179">
    <property type="entry name" value="5_nucleotidase/apyrase"/>
</dbReference>
<dbReference type="InterPro" id="IPR036907">
    <property type="entry name" value="5'-Nucleotdase_C_sf"/>
</dbReference>
<keyword evidence="9 12" id="KW-0547">Nucleotide-binding</keyword>
<evidence type="ECO:0000256" key="4">
    <source>
        <dbReference type="ARBA" id="ARBA00022442"/>
    </source>
</evidence>
<protein>
    <submittedName>
        <fullName evidence="15">Putative 5' nucleotidase</fullName>
    </submittedName>
</protein>